<proteinExistence type="predicted"/>
<accession>A0A453FMQ8</accession>
<reference evidence="3" key="2">
    <citation type="journal article" date="2017" name="Nat. Plants">
        <title>The Aegilops tauschii genome reveals multiple impacts of transposons.</title>
        <authorList>
            <person name="Zhao G."/>
            <person name="Zou C."/>
            <person name="Li K."/>
            <person name="Wang K."/>
            <person name="Li T."/>
            <person name="Gao L."/>
            <person name="Zhang X."/>
            <person name="Wang H."/>
            <person name="Yang Z."/>
            <person name="Liu X."/>
            <person name="Jiang W."/>
            <person name="Mao L."/>
            <person name="Kong X."/>
            <person name="Jiao Y."/>
            <person name="Jia J."/>
        </authorList>
    </citation>
    <scope>NUCLEOTIDE SEQUENCE [LARGE SCALE GENOMIC DNA]</scope>
    <source>
        <strain evidence="3">cv. AL8/78</strain>
    </source>
</reference>
<organism evidence="2 3">
    <name type="scientific">Aegilops tauschii subsp. strangulata</name>
    <name type="common">Goatgrass</name>
    <dbReference type="NCBI Taxonomy" id="200361"/>
    <lineage>
        <taxon>Eukaryota</taxon>
        <taxon>Viridiplantae</taxon>
        <taxon>Streptophyta</taxon>
        <taxon>Embryophyta</taxon>
        <taxon>Tracheophyta</taxon>
        <taxon>Spermatophyta</taxon>
        <taxon>Magnoliopsida</taxon>
        <taxon>Liliopsida</taxon>
        <taxon>Poales</taxon>
        <taxon>Poaceae</taxon>
        <taxon>BOP clade</taxon>
        <taxon>Pooideae</taxon>
        <taxon>Triticodae</taxon>
        <taxon>Triticeae</taxon>
        <taxon>Triticinae</taxon>
        <taxon>Aegilops</taxon>
    </lineage>
</organism>
<dbReference type="Gramene" id="AET3Gv20722800.2">
    <property type="protein sequence ID" value="AET3Gv20722800.2"/>
    <property type="gene ID" value="AET3Gv20722800"/>
</dbReference>
<dbReference type="KEGG" id="ats:109775981"/>
<sequence length="194" mass="21099">MKDISFPFLAAVKDRKGRQFAEAALVGGGAGAGASPSVKYAEGMEFLLDVVDRFPVQEEFADSLDHPDPVPLVYMMENGGANPEIGQADSGMAEMVCDGVLTDAQGGARRRRDESHTRSAQSIDRVNPEAPGWTKRHRLGSAPPGRVPCPSRMSALELSIRKYAKHHDKSVVRPELGLSFDSLGEAYDFYNLYS</sequence>
<name>A0A453FMQ8_AEGTS</name>
<reference evidence="2" key="4">
    <citation type="submission" date="2019-03" db="UniProtKB">
        <authorList>
            <consortium name="EnsemblPlants"/>
        </authorList>
    </citation>
    <scope>IDENTIFICATION</scope>
</reference>
<dbReference type="RefSeq" id="XP_020190268.1">
    <property type="nucleotide sequence ID" value="XM_020334679.3"/>
</dbReference>
<reference evidence="2" key="5">
    <citation type="journal article" date="2021" name="G3 (Bethesda)">
        <title>Aegilops tauschii genome assembly Aet v5.0 features greater sequence contiguity and improved annotation.</title>
        <authorList>
            <person name="Wang L."/>
            <person name="Zhu T."/>
            <person name="Rodriguez J.C."/>
            <person name="Deal K.R."/>
            <person name="Dubcovsky J."/>
            <person name="McGuire P.E."/>
            <person name="Lux T."/>
            <person name="Spannagl M."/>
            <person name="Mayer K.F.X."/>
            <person name="Baldrich P."/>
            <person name="Meyers B.C."/>
            <person name="Huo N."/>
            <person name="Gu Y.Q."/>
            <person name="Zhou H."/>
            <person name="Devos K.M."/>
            <person name="Bennetzen J.L."/>
            <person name="Unver T."/>
            <person name="Budak H."/>
            <person name="Gulick P.J."/>
            <person name="Galiba G."/>
            <person name="Kalapos B."/>
            <person name="Nelson D.R."/>
            <person name="Li P."/>
            <person name="You F.M."/>
            <person name="Luo M.C."/>
            <person name="Dvorak J."/>
        </authorList>
    </citation>
    <scope>NUCLEOTIDE SEQUENCE [LARGE SCALE GENOMIC DNA]</scope>
    <source>
        <strain evidence="2">cv. AL8/78</strain>
    </source>
</reference>
<dbReference type="EnsemblPlants" id="AET3Gv20722800.2">
    <property type="protein sequence ID" value="AET3Gv20722800.2"/>
    <property type="gene ID" value="AET3Gv20722800"/>
</dbReference>
<dbReference type="OrthoDB" id="690883at2759"/>
<feature type="region of interest" description="Disordered" evidence="1">
    <location>
        <begin position="104"/>
        <end position="148"/>
    </location>
</feature>
<evidence type="ECO:0000313" key="3">
    <source>
        <dbReference type="Proteomes" id="UP000015105"/>
    </source>
</evidence>
<dbReference type="AlphaFoldDB" id="A0A453FMQ8"/>
<evidence type="ECO:0000313" key="2">
    <source>
        <dbReference type="EnsemblPlants" id="AET3Gv20722800.2"/>
    </source>
</evidence>
<protein>
    <submittedName>
        <fullName evidence="2">Uncharacterized protein</fullName>
    </submittedName>
</protein>
<keyword evidence="3" id="KW-1185">Reference proteome</keyword>
<dbReference type="GeneID" id="109775981"/>
<reference evidence="2" key="3">
    <citation type="journal article" date="2017" name="Nature">
        <title>Genome sequence of the progenitor of the wheat D genome Aegilops tauschii.</title>
        <authorList>
            <person name="Luo M.C."/>
            <person name="Gu Y.Q."/>
            <person name="Puiu D."/>
            <person name="Wang H."/>
            <person name="Twardziok S.O."/>
            <person name="Deal K.R."/>
            <person name="Huo N."/>
            <person name="Zhu T."/>
            <person name="Wang L."/>
            <person name="Wang Y."/>
            <person name="McGuire P.E."/>
            <person name="Liu S."/>
            <person name="Long H."/>
            <person name="Ramasamy R.K."/>
            <person name="Rodriguez J.C."/>
            <person name="Van S.L."/>
            <person name="Yuan L."/>
            <person name="Wang Z."/>
            <person name="Xia Z."/>
            <person name="Xiao L."/>
            <person name="Anderson O.D."/>
            <person name="Ouyang S."/>
            <person name="Liang Y."/>
            <person name="Zimin A.V."/>
            <person name="Pertea G."/>
            <person name="Qi P."/>
            <person name="Bennetzen J.L."/>
            <person name="Dai X."/>
            <person name="Dawson M.W."/>
            <person name="Muller H.G."/>
            <person name="Kugler K."/>
            <person name="Rivarola-Duarte L."/>
            <person name="Spannagl M."/>
            <person name="Mayer K.F.X."/>
            <person name="Lu F.H."/>
            <person name="Bevan M.W."/>
            <person name="Leroy P."/>
            <person name="Li P."/>
            <person name="You F.M."/>
            <person name="Sun Q."/>
            <person name="Liu Z."/>
            <person name="Lyons E."/>
            <person name="Wicker T."/>
            <person name="Salzberg S.L."/>
            <person name="Devos K.M."/>
            <person name="Dvorak J."/>
        </authorList>
    </citation>
    <scope>NUCLEOTIDE SEQUENCE [LARGE SCALE GENOMIC DNA]</scope>
    <source>
        <strain evidence="2">cv. AL8/78</strain>
    </source>
</reference>
<evidence type="ECO:0000256" key="1">
    <source>
        <dbReference type="SAM" id="MobiDB-lite"/>
    </source>
</evidence>
<reference evidence="3" key="1">
    <citation type="journal article" date="2014" name="Science">
        <title>Ancient hybridizations among the ancestral genomes of bread wheat.</title>
        <authorList>
            <consortium name="International Wheat Genome Sequencing Consortium,"/>
            <person name="Marcussen T."/>
            <person name="Sandve S.R."/>
            <person name="Heier L."/>
            <person name="Spannagl M."/>
            <person name="Pfeifer M."/>
            <person name="Jakobsen K.S."/>
            <person name="Wulff B.B."/>
            <person name="Steuernagel B."/>
            <person name="Mayer K.F."/>
            <person name="Olsen O.A."/>
        </authorList>
    </citation>
    <scope>NUCLEOTIDE SEQUENCE [LARGE SCALE GENOMIC DNA]</scope>
    <source>
        <strain evidence="3">cv. AL8/78</strain>
    </source>
</reference>
<dbReference type="Proteomes" id="UP000015105">
    <property type="component" value="Chromosome 3D"/>
</dbReference>